<evidence type="ECO:0000313" key="1">
    <source>
        <dbReference type="EMBL" id="AMX17838.1"/>
    </source>
</evidence>
<evidence type="ECO:0000313" key="2">
    <source>
        <dbReference type="Proteomes" id="UP000076152"/>
    </source>
</evidence>
<dbReference type="Proteomes" id="UP000076152">
    <property type="component" value="Chromosome"/>
</dbReference>
<protein>
    <recommendedName>
        <fullName evidence="3">DUF4852 domain-containing protein</fullName>
    </recommendedName>
</protein>
<dbReference type="AlphaFoldDB" id="A0AB33B8A9"/>
<evidence type="ECO:0008006" key="3">
    <source>
        <dbReference type="Google" id="ProtNLM"/>
    </source>
</evidence>
<dbReference type="Gene3D" id="3.30.300.250">
    <property type="match status" value="1"/>
</dbReference>
<accession>A0AB33B8A9</accession>
<reference evidence="1 2" key="1">
    <citation type="submission" date="2016-04" db="EMBL/GenBank/DDBJ databases">
        <title>Complete genome sequencing of OXA-72 bearing Acinetobacter pittii strain IEC338SC.</title>
        <authorList>
            <person name="Brasiliense D.M."/>
            <person name="Lima K.V."/>
            <person name="Souza C.O."/>
            <person name="Dutra L.G."/>
            <person name="Mamizuka E.M."/>
            <person name="Perez-Chaparro P.J."/>
            <person name="McCulloch J.A."/>
        </authorList>
    </citation>
    <scope>NUCLEOTIDE SEQUENCE [LARGE SCALE GENOMIC DNA]</scope>
    <source>
        <strain evidence="1 2">IEC338SC</strain>
    </source>
</reference>
<dbReference type="RefSeq" id="WP_228140578.1">
    <property type="nucleotide sequence ID" value="NZ_CP015145.1"/>
</dbReference>
<name>A0AB33B8A9_ACIPI</name>
<dbReference type="EMBL" id="CP015145">
    <property type="protein sequence ID" value="AMX17838.1"/>
    <property type="molecule type" value="Genomic_DNA"/>
</dbReference>
<sequence>MRKKIEIIILGGLLGMTTITHAINPDQEYILFFEKYKQLSNESDPKGMELYADNAKLHQKQITPDGIEQSMSMSGKKLKELFLENQEMLQKLGYTSNYSDVKVTRTQNSAKISATRYSTKNCFTDRDYYMVVSRGVDKQLYITEEYSTSVPQNLCKESIKDDLPLQLTFGAKIINKNLPIQVDRETNLEHVEAQGKELTLNYRLIHITSVDMPAEWVQAMEVNGVPEIVKGVCNNIKMKELLNKGAQLNLKYLYKDNVPLTKIKMTKQDCNI</sequence>
<organism evidence="1 2">
    <name type="scientific">Acinetobacter pittii</name>
    <name type="common">Acinetobacter genomosp. 3</name>
    <dbReference type="NCBI Taxonomy" id="48296"/>
    <lineage>
        <taxon>Bacteria</taxon>
        <taxon>Pseudomonadati</taxon>
        <taxon>Pseudomonadota</taxon>
        <taxon>Gammaproteobacteria</taxon>
        <taxon>Moraxellales</taxon>
        <taxon>Moraxellaceae</taxon>
        <taxon>Acinetobacter</taxon>
        <taxon>Acinetobacter calcoaceticus/baumannii complex</taxon>
    </lineage>
</organism>
<gene>
    <name evidence="1" type="ORF">IEC338SC_0669</name>
</gene>
<proteinExistence type="predicted"/>